<evidence type="ECO:0000256" key="6">
    <source>
        <dbReference type="RuleBase" id="RU003345"/>
    </source>
</evidence>
<evidence type="ECO:0000313" key="8">
    <source>
        <dbReference type="EMBL" id="SFD64639.1"/>
    </source>
</evidence>
<dbReference type="OrthoDB" id="6187633at2"/>
<reference evidence="9" key="1">
    <citation type="submission" date="2016-10" db="EMBL/GenBank/DDBJ databases">
        <authorList>
            <person name="Varghese N."/>
            <person name="Submissions S."/>
        </authorList>
    </citation>
    <scope>NUCLEOTIDE SEQUENCE [LARGE SCALE GENOMIC DNA]</scope>
    <source>
        <strain evidence="9">DSM 7481</strain>
    </source>
</reference>
<comment type="similarity">
    <text evidence="1 6">Belongs to the aldehyde dehydrogenase family.</text>
</comment>
<dbReference type="STRING" id="32040.SAMN04489710_104240"/>
<feature type="active site" evidence="5">
    <location>
        <position position="266"/>
    </location>
</feature>
<dbReference type="PROSITE" id="PS00070">
    <property type="entry name" value="ALDEHYDE_DEHYDR_CYS"/>
    <property type="match status" value="1"/>
</dbReference>
<dbReference type="PROSITE" id="PS00687">
    <property type="entry name" value="ALDEHYDE_DEHYDR_GLU"/>
    <property type="match status" value="1"/>
</dbReference>
<dbReference type="InterPro" id="IPR016161">
    <property type="entry name" value="Ald_DH/histidinol_DH"/>
</dbReference>
<keyword evidence="9" id="KW-1185">Reference proteome</keyword>
<dbReference type="InterPro" id="IPR016162">
    <property type="entry name" value="Ald_DH_N"/>
</dbReference>
<dbReference type="InterPro" id="IPR017656">
    <property type="entry name" value="Put_phosphonoacetaldehyde_DH"/>
</dbReference>
<keyword evidence="2 6" id="KW-0560">Oxidoreductase</keyword>
<gene>
    <name evidence="8" type="ORF">SAMN04489710_104240</name>
</gene>
<dbReference type="InterPro" id="IPR016163">
    <property type="entry name" value="Ald_DH_C"/>
</dbReference>
<sequence>MLSEYLPSGEAPAKAALPSRVRHEDWRICGERLGAPERLEVLFPYTGETVGSVPLAQPDDARQALQRAHAFRPGLSRYERHLILGRARELLLARSTAFASSIVAESGLCIRDARHEVLRAADVLASAAAQVLVDDGKVFSCDIGPHGRKRKVYTQRDPLLGVIVAITPFNHPLNQVVHKVAPSVASNNRMVLKPSEKTPLTALMFADLLYEAGLPGPMLTVITGKPETIGEVLVGAPEVDVVSFTGGVAAGKAVARAAVYKRQILELGGNDPIIVMEDADLAEAVELAVAGAYRNSGQRCTAVKRILVHEKISGAFVEALVEATSALRAGDPFDEASDLGTVIDTAAAQGIERRVEAAIAAGARLLCGHRREGALYTPTVLDHVRPEMDVVRMETFGPVAPVIRFGSIDEAIRLSNATEFGLSSSICTNRWDYIQKFIAELEVGSVNIREVPGYRLESTPFGGIKDSGLGFKEGVIEAMHSFSNIKTYSLPWEG</sequence>
<feature type="domain" description="Aldehyde dehydrogenase" evidence="7">
    <location>
        <begin position="37"/>
        <end position="487"/>
    </location>
</feature>
<feature type="active site" description="Proton donor/acceptor" evidence="3">
    <location>
        <position position="266"/>
    </location>
</feature>
<protein>
    <submittedName>
        <fullName evidence="8">Aldehyde dehydrogenase (NAD+)</fullName>
    </submittedName>
</protein>
<dbReference type="InterPro" id="IPR015590">
    <property type="entry name" value="Aldehyde_DH_dom"/>
</dbReference>
<dbReference type="EMBL" id="FOMQ01000004">
    <property type="protein sequence ID" value="SFD64639.1"/>
    <property type="molecule type" value="Genomic_DNA"/>
</dbReference>
<dbReference type="GO" id="GO:0008911">
    <property type="term" value="F:lactaldehyde dehydrogenase (NAD+) activity"/>
    <property type="evidence" value="ECO:0007669"/>
    <property type="project" value="TreeGrafter"/>
</dbReference>
<dbReference type="NCBIfam" id="TIGR03250">
    <property type="entry name" value="PhnAcAld_DH"/>
    <property type="match status" value="1"/>
</dbReference>
<dbReference type="Proteomes" id="UP000199517">
    <property type="component" value="Unassembled WGS sequence"/>
</dbReference>
<feature type="binding site" evidence="4">
    <location>
        <begin position="193"/>
        <end position="196"/>
    </location>
    <ligand>
        <name>NAD(+)</name>
        <dbReference type="ChEBI" id="CHEBI:57540"/>
    </ligand>
</feature>
<dbReference type="Gene3D" id="3.40.605.10">
    <property type="entry name" value="Aldehyde Dehydrogenase, Chain A, domain 1"/>
    <property type="match status" value="1"/>
</dbReference>
<dbReference type="AlphaFoldDB" id="A0A1I1U1K5"/>
<evidence type="ECO:0000256" key="4">
    <source>
        <dbReference type="PIRSR" id="PIRSR617656-3"/>
    </source>
</evidence>
<dbReference type="InterPro" id="IPR051020">
    <property type="entry name" value="ALDH-related_metabolic_enz"/>
</dbReference>
<proteinExistence type="inferred from homology"/>
<organism evidence="8 9">
    <name type="scientific">Paracidovorax konjaci</name>
    <dbReference type="NCBI Taxonomy" id="32040"/>
    <lineage>
        <taxon>Bacteria</taxon>
        <taxon>Pseudomonadati</taxon>
        <taxon>Pseudomonadota</taxon>
        <taxon>Betaproteobacteria</taxon>
        <taxon>Burkholderiales</taxon>
        <taxon>Comamonadaceae</taxon>
        <taxon>Paracidovorax</taxon>
    </lineage>
</organism>
<feature type="binding site" evidence="4">
    <location>
        <position position="247"/>
    </location>
    <ligand>
        <name>NAD(+)</name>
        <dbReference type="ChEBI" id="CHEBI:57540"/>
    </ligand>
</feature>
<dbReference type="Pfam" id="PF00171">
    <property type="entry name" value="Aldedh"/>
    <property type="match status" value="1"/>
</dbReference>
<accession>A0A1I1U1K5</accession>
<feature type="binding site" evidence="4">
    <location>
        <position position="394"/>
    </location>
    <ligand>
        <name>NAD(+)</name>
        <dbReference type="ChEBI" id="CHEBI:57540"/>
    </ligand>
</feature>
<feature type="active site" description="Nucleophile" evidence="3">
    <location>
        <position position="300"/>
    </location>
</feature>
<dbReference type="RefSeq" id="WP_092950800.1">
    <property type="nucleotide sequence ID" value="NZ_FOMQ01000004.1"/>
</dbReference>
<evidence type="ECO:0000259" key="7">
    <source>
        <dbReference type="Pfam" id="PF00171"/>
    </source>
</evidence>
<dbReference type="InterPro" id="IPR029510">
    <property type="entry name" value="Ald_DH_CS_GLU"/>
</dbReference>
<dbReference type="InterPro" id="IPR016160">
    <property type="entry name" value="Ald_DH_CS_CYS"/>
</dbReference>
<name>A0A1I1U1K5_9BURK</name>
<keyword evidence="4" id="KW-0520">NAD</keyword>
<dbReference type="SUPFAM" id="SSF53720">
    <property type="entry name" value="ALDH-like"/>
    <property type="match status" value="1"/>
</dbReference>
<dbReference type="PANTHER" id="PTHR42991">
    <property type="entry name" value="ALDEHYDE DEHYDROGENASE"/>
    <property type="match status" value="1"/>
</dbReference>
<evidence type="ECO:0000256" key="3">
    <source>
        <dbReference type="PIRSR" id="PIRSR617656-1"/>
    </source>
</evidence>
<evidence type="ECO:0000256" key="2">
    <source>
        <dbReference type="ARBA" id="ARBA00023002"/>
    </source>
</evidence>
<feature type="binding site" evidence="4">
    <location>
        <begin position="167"/>
        <end position="169"/>
    </location>
    <ligand>
        <name>NAD(+)</name>
        <dbReference type="ChEBI" id="CHEBI:57540"/>
    </ligand>
</feature>
<evidence type="ECO:0000313" key="9">
    <source>
        <dbReference type="Proteomes" id="UP000199517"/>
    </source>
</evidence>
<dbReference type="CDD" id="cd07146">
    <property type="entry name" value="ALDH_PhpJ"/>
    <property type="match status" value="1"/>
</dbReference>
<dbReference type="PANTHER" id="PTHR42991:SF1">
    <property type="entry name" value="ALDEHYDE DEHYDROGENASE"/>
    <property type="match status" value="1"/>
</dbReference>
<evidence type="ECO:0000256" key="5">
    <source>
        <dbReference type="PROSITE-ProRule" id="PRU10007"/>
    </source>
</evidence>
<evidence type="ECO:0000256" key="1">
    <source>
        <dbReference type="ARBA" id="ARBA00009986"/>
    </source>
</evidence>
<dbReference type="Gene3D" id="3.40.309.10">
    <property type="entry name" value="Aldehyde Dehydrogenase, Chain A, domain 2"/>
    <property type="match status" value="1"/>
</dbReference>